<evidence type="ECO:0008006" key="3">
    <source>
        <dbReference type="Google" id="ProtNLM"/>
    </source>
</evidence>
<dbReference type="EMBL" id="ACCJ01000487">
    <property type="protein sequence ID" value="EEG52065.1"/>
    <property type="molecule type" value="Genomic_DNA"/>
</dbReference>
<reference evidence="1 2" key="2">
    <citation type="submission" date="2009-02" db="EMBL/GenBank/DDBJ databases">
        <title>Draft genome sequence of Clostridium asparagiforme (DSM 15981).</title>
        <authorList>
            <person name="Sudarsanam P."/>
            <person name="Ley R."/>
            <person name="Guruge J."/>
            <person name="Turnbaugh P.J."/>
            <person name="Mahowald M."/>
            <person name="Liep D."/>
            <person name="Gordon J."/>
        </authorList>
    </citation>
    <scope>NUCLEOTIDE SEQUENCE [LARGE SCALE GENOMIC DNA]</scope>
    <source>
        <strain evidence="1 2">DSM 15981</strain>
    </source>
</reference>
<proteinExistence type="predicted"/>
<sequence length="55" mass="6374">PEFAAFEEGCKFLGCVHVGEKVCGVKEALSQGKLARSRYDNYLLMYQELKNKRRY</sequence>
<dbReference type="HOGENOM" id="CLU_3018672_0_0_9"/>
<organism evidence="1 2">
    <name type="scientific">[Clostridium] asparagiforme DSM 15981</name>
    <dbReference type="NCBI Taxonomy" id="518636"/>
    <lineage>
        <taxon>Bacteria</taxon>
        <taxon>Bacillati</taxon>
        <taxon>Bacillota</taxon>
        <taxon>Clostridia</taxon>
        <taxon>Lachnospirales</taxon>
        <taxon>Lachnospiraceae</taxon>
        <taxon>Enterocloster</taxon>
    </lineage>
</organism>
<evidence type="ECO:0000313" key="1">
    <source>
        <dbReference type="EMBL" id="EEG52065.1"/>
    </source>
</evidence>
<gene>
    <name evidence="1" type="ORF">CLOSTASPAR_05872</name>
</gene>
<dbReference type="Proteomes" id="UP000004756">
    <property type="component" value="Unassembled WGS sequence"/>
</dbReference>
<feature type="non-terminal residue" evidence="1">
    <location>
        <position position="1"/>
    </location>
</feature>
<keyword evidence="2" id="KW-1185">Reference proteome</keyword>
<evidence type="ECO:0000313" key="2">
    <source>
        <dbReference type="Proteomes" id="UP000004756"/>
    </source>
</evidence>
<protein>
    <recommendedName>
        <fullName evidence="3">Ribosome small subunit-dependent GTPase A</fullName>
    </recommendedName>
</protein>
<accession>C0D9C2</accession>
<dbReference type="Gene3D" id="1.10.40.50">
    <property type="entry name" value="Probable gtpase engc, domain 3"/>
    <property type="match status" value="1"/>
</dbReference>
<comment type="caution">
    <text evidence="1">The sequence shown here is derived from an EMBL/GenBank/DDBJ whole genome shotgun (WGS) entry which is preliminary data.</text>
</comment>
<dbReference type="AlphaFoldDB" id="C0D9C2"/>
<name>C0D9C2_9FIRM</name>
<reference evidence="1 2" key="1">
    <citation type="submission" date="2009-01" db="EMBL/GenBank/DDBJ databases">
        <authorList>
            <person name="Fulton L."/>
            <person name="Clifton S."/>
            <person name="Fulton B."/>
            <person name="Xu J."/>
            <person name="Minx P."/>
            <person name="Pepin K.H."/>
            <person name="Johnson M."/>
            <person name="Bhonagiri V."/>
            <person name="Nash W.E."/>
            <person name="Mardis E.R."/>
            <person name="Wilson R.K."/>
        </authorList>
    </citation>
    <scope>NUCLEOTIDE SEQUENCE [LARGE SCALE GENOMIC DNA]</scope>
    <source>
        <strain evidence="1 2">DSM 15981</strain>
    </source>
</reference>